<evidence type="ECO:0000313" key="5">
    <source>
        <dbReference type="Proteomes" id="UP000737391"/>
    </source>
</evidence>
<accession>A0A9P5E7U3</accession>
<feature type="transmembrane region" description="Helical" evidence="2">
    <location>
        <begin position="100"/>
        <end position="121"/>
    </location>
</feature>
<gene>
    <name evidence="4" type="ORF">FAGAP_4295</name>
</gene>
<keyword evidence="2" id="KW-1133">Transmembrane helix</keyword>
<comment type="caution">
    <text evidence="4">The sequence shown here is derived from an EMBL/GenBank/DDBJ whole genome shotgun (WGS) entry which is preliminary data.</text>
</comment>
<feature type="domain" description="Rhodopsin" evidence="3">
    <location>
        <begin position="166"/>
        <end position="256"/>
    </location>
</feature>
<feature type="transmembrane region" description="Helical" evidence="2">
    <location>
        <begin position="167"/>
        <end position="185"/>
    </location>
</feature>
<dbReference type="OrthoDB" id="3918601at2759"/>
<evidence type="ECO:0000313" key="4">
    <source>
        <dbReference type="EMBL" id="KAF4499505.1"/>
    </source>
</evidence>
<keyword evidence="2" id="KW-0812">Transmembrane</keyword>
<keyword evidence="5" id="KW-1185">Reference proteome</keyword>
<dbReference type="Proteomes" id="UP000737391">
    <property type="component" value="Unassembled WGS sequence"/>
</dbReference>
<reference evidence="4" key="1">
    <citation type="submission" date="2020-01" db="EMBL/GenBank/DDBJ databases">
        <title>Identification and distribution of gene clusters putatively required for synthesis of sphingolipid metabolism inhibitors in phylogenetically diverse species of the filamentous fungus Fusarium.</title>
        <authorList>
            <person name="Kim H.-S."/>
            <person name="Busman M."/>
            <person name="Brown D.W."/>
            <person name="Divon H."/>
            <person name="Uhlig S."/>
            <person name="Proctor R.H."/>
        </authorList>
    </citation>
    <scope>NUCLEOTIDE SEQUENCE</scope>
    <source>
        <strain evidence="4">NRRL 31653</strain>
    </source>
</reference>
<sequence length="377" mass="41321">MDQVSQAAPPFYPLTESNHAALVVITAVIFFIYAILGIIGKLIIRLNITSMKDFDVGLLIAALLYFMQTACVVVACNHGLGEHRDALSDENFGRFSNLMYASRIFGILVHATTKVSLGLLIRQIDRQGGLNTANMILGGVVMAWAISGVFATAFQCSMPEPWLAENAVQYIALCILPVSMMWEVQTSIRRKIIVMALFGTRLIVPIITIPELVHARYIFDDSDDVTWHAVSMMIWGQIALGLSVITVCIPSLKGVIDNLLGSTAVAAINPPYELKDSGNGMGLEMTALSDSRTKQTSKQGSGLGSALRRHSRPRHNDQPVWRRDVTGEVRTEIASGSDSVRNLTEGVMVNRDFEVSYDNRHTPRADSMGSSEGAYRM</sequence>
<feature type="transmembrane region" description="Helical" evidence="2">
    <location>
        <begin position="56"/>
        <end position="80"/>
    </location>
</feature>
<feature type="transmembrane region" description="Helical" evidence="2">
    <location>
        <begin position="225"/>
        <end position="249"/>
    </location>
</feature>
<evidence type="ECO:0000259" key="3">
    <source>
        <dbReference type="Pfam" id="PF20684"/>
    </source>
</evidence>
<feature type="transmembrane region" description="Helical" evidence="2">
    <location>
        <begin position="133"/>
        <end position="155"/>
    </location>
</feature>
<feature type="transmembrane region" description="Helical" evidence="2">
    <location>
        <begin position="20"/>
        <end position="44"/>
    </location>
</feature>
<keyword evidence="2" id="KW-0472">Membrane</keyword>
<name>A0A9P5E7U3_9HYPO</name>
<feature type="region of interest" description="Disordered" evidence="1">
    <location>
        <begin position="289"/>
        <end position="324"/>
    </location>
</feature>
<dbReference type="Pfam" id="PF20684">
    <property type="entry name" value="Fung_rhodopsin"/>
    <property type="match status" value="2"/>
</dbReference>
<proteinExistence type="predicted"/>
<feature type="transmembrane region" description="Helical" evidence="2">
    <location>
        <begin position="192"/>
        <end position="213"/>
    </location>
</feature>
<organism evidence="4 5">
    <name type="scientific">Fusarium agapanthi</name>
    <dbReference type="NCBI Taxonomy" id="1803897"/>
    <lineage>
        <taxon>Eukaryota</taxon>
        <taxon>Fungi</taxon>
        <taxon>Dikarya</taxon>
        <taxon>Ascomycota</taxon>
        <taxon>Pezizomycotina</taxon>
        <taxon>Sordariomycetes</taxon>
        <taxon>Hypocreomycetidae</taxon>
        <taxon>Hypocreales</taxon>
        <taxon>Nectriaceae</taxon>
        <taxon>Fusarium</taxon>
        <taxon>Fusarium fujikuroi species complex</taxon>
    </lineage>
</organism>
<feature type="compositionally biased region" description="Basic and acidic residues" evidence="1">
    <location>
        <begin position="314"/>
        <end position="324"/>
    </location>
</feature>
<protein>
    <recommendedName>
        <fullName evidence="3">Rhodopsin domain-containing protein</fullName>
    </recommendedName>
</protein>
<dbReference type="PANTHER" id="PTHR38794">
    <property type="entry name" value="INTEGRAL MEMBRANE PROTEIN"/>
    <property type="match status" value="1"/>
</dbReference>
<dbReference type="PANTHER" id="PTHR38794:SF3">
    <property type="entry name" value="INTEGRAL MEMBRANE PROTEIN"/>
    <property type="match status" value="1"/>
</dbReference>
<evidence type="ECO:0000256" key="2">
    <source>
        <dbReference type="SAM" id="Phobius"/>
    </source>
</evidence>
<evidence type="ECO:0000256" key="1">
    <source>
        <dbReference type="SAM" id="MobiDB-lite"/>
    </source>
</evidence>
<dbReference type="AlphaFoldDB" id="A0A9P5E7U3"/>
<dbReference type="EMBL" id="LUFC02000252">
    <property type="protein sequence ID" value="KAF4499505.1"/>
    <property type="molecule type" value="Genomic_DNA"/>
</dbReference>
<feature type="domain" description="Rhodopsin" evidence="3">
    <location>
        <begin position="42"/>
        <end position="157"/>
    </location>
</feature>
<feature type="compositionally biased region" description="Polar residues" evidence="1">
    <location>
        <begin position="289"/>
        <end position="300"/>
    </location>
</feature>
<dbReference type="InterPro" id="IPR049326">
    <property type="entry name" value="Rhodopsin_dom_fungi"/>
</dbReference>